<evidence type="ECO:0000256" key="1">
    <source>
        <dbReference type="SAM" id="SignalP"/>
    </source>
</evidence>
<feature type="chain" id="PRO_5038551314" description="YtkA-like domain-containing protein" evidence="1">
    <location>
        <begin position="27"/>
        <end position="144"/>
    </location>
</feature>
<evidence type="ECO:0008006" key="4">
    <source>
        <dbReference type="Google" id="ProtNLM"/>
    </source>
</evidence>
<dbReference type="KEGG" id="pbj:VN24_07290"/>
<dbReference type="EMBL" id="CP011058">
    <property type="protein sequence ID" value="AJY77578.1"/>
    <property type="molecule type" value="Genomic_DNA"/>
</dbReference>
<dbReference type="Proteomes" id="UP000032633">
    <property type="component" value="Chromosome"/>
</dbReference>
<keyword evidence="3" id="KW-1185">Reference proteome</keyword>
<evidence type="ECO:0000313" key="3">
    <source>
        <dbReference type="Proteomes" id="UP000032633"/>
    </source>
</evidence>
<sequence>MKSARALYLCLALMLLMLAGSYSVYAAQAAAKTATYTVTHIEAELVSNDHVGNEWETEAEVNGKPLGAGDKITLKLKSSDKIKLEVTAGEMDKIPDIGTAAKSVAVSGISSSKTVTITATVTENRGRYSGNTAVWKFVFRIQKG</sequence>
<feature type="signal peptide" evidence="1">
    <location>
        <begin position="1"/>
        <end position="26"/>
    </location>
</feature>
<organism evidence="2 3">
    <name type="scientific">Paenibacillus beijingensis</name>
    <dbReference type="NCBI Taxonomy" id="1126833"/>
    <lineage>
        <taxon>Bacteria</taxon>
        <taxon>Bacillati</taxon>
        <taxon>Bacillota</taxon>
        <taxon>Bacilli</taxon>
        <taxon>Bacillales</taxon>
        <taxon>Paenibacillaceae</taxon>
        <taxon>Paenibacillus</taxon>
    </lineage>
</organism>
<dbReference type="OrthoDB" id="2678699at2"/>
<protein>
    <recommendedName>
        <fullName evidence="4">YtkA-like domain-containing protein</fullName>
    </recommendedName>
</protein>
<accession>A0A0D5NRP8</accession>
<name>A0A0D5NRP8_9BACL</name>
<evidence type="ECO:0000313" key="2">
    <source>
        <dbReference type="EMBL" id="AJY77578.1"/>
    </source>
</evidence>
<gene>
    <name evidence="2" type="ORF">VN24_07290</name>
</gene>
<dbReference type="HOGENOM" id="CLU_1813889_0_0_9"/>
<dbReference type="PATRIC" id="fig|1126833.4.peg.1601"/>
<reference evidence="3" key="2">
    <citation type="submission" date="2015-03" db="EMBL/GenBank/DDBJ databases">
        <title>Genome sequence of Paenibacillus beijingensis strain DSM 24997T.</title>
        <authorList>
            <person name="Kwak Y."/>
            <person name="Shin J.-H."/>
        </authorList>
    </citation>
    <scope>NUCLEOTIDE SEQUENCE [LARGE SCALE GENOMIC DNA]</scope>
    <source>
        <strain evidence="3">DSM 24997</strain>
    </source>
</reference>
<keyword evidence="1" id="KW-0732">Signal</keyword>
<reference evidence="2 3" key="1">
    <citation type="journal article" date="2015" name="J. Biotechnol.">
        <title>Complete genome sequence of Paenibacillus beijingensis 7188(T) (=DSM 24997(T)), a novel rhizobacterium from jujube garden soil.</title>
        <authorList>
            <person name="Kwak Y."/>
            <person name="Shin J.H."/>
        </authorList>
    </citation>
    <scope>NUCLEOTIDE SEQUENCE [LARGE SCALE GENOMIC DNA]</scope>
    <source>
        <strain evidence="2 3">DSM 24997</strain>
    </source>
</reference>
<proteinExistence type="predicted"/>
<dbReference type="AlphaFoldDB" id="A0A0D5NRP8"/>